<dbReference type="NCBIfam" id="NF006873">
    <property type="entry name" value="PRK09369.1"/>
    <property type="match status" value="1"/>
</dbReference>
<evidence type="ECO:0000256" key="12">
    <source>
        <dbReference type="HAMAP-Rule" id="MF_00111"/>
    </source>
</evidence>
<dbReference type="CDD" id="cd01555">
    <property type="entry name" value="UdpNAET"/>
    <property type="match status" value="1"/>
</dbReference>
<dbReference type="Pfam" id="PF00275">
    <property type="entry name" value="EPSP_synthase"/>
    <property type="match status" value="1"/>
</dbReference>
<dbReference type="GO" id="GO:0071555">
    <property type="term" value="P:cell wall organization"/>
    <property type="evidence" value="ECO:0007669"/>
    <property type="project" value="UniProtKB-KW"/>
</dbReference>
<dbReference type="InterPro" id="IPR005750">
    <property type="entry name" value="UDP_GlcNAc_COvinyl_MurA"/>
</dbReference>
<evidence type="ECO:0000256" key="3">
    <source>
        <dbReference type="ARBA" id="ARBA00022490"/>
    </source>
</evidence>
<feature type="modified residue" description="2-(S-cysteinyl)pyruvic acid O-phosphothioketal" evidence="12">
    <location>
        <position position="115"/>
    </location>
</feature>
<keyword evidence="3 12" id="KW-0963">Cytoplasm</keyword>
<keyword evidence="7 12" id="KW-0573">Peptidoglycan synthesis</keyword>
<dbReference type="PANTHER" id="PTHR43783:SF1">
    <property type="entry name" value="UDP-N-ACETYLGLUCOSAMINE 1-CARBOXYVINYLTRANSFERASE"/>
    <property type="match status" value="1"/>
</dbReference>
<evidence type="ECO:0000256" key="9">
    <source>
        <dbReference type="ARBA" id="ARBA00023316"/>
    </source>
</evidence>
<comment type="catalytic activity">
    <reaction evidence="11 12">
        <text>phosphoenolpyruvate + UDP-N-acetyl-alpha-D-glucosamine = UDP-N-acetyl-3-O-(1-carboxyvinyl)-alpha-D-glucosamine + phosphate</text>
        <dbReference type="Rhea" id="RHEA:18681"/>
        <dbReference type="ChEBI" id="CHEBI:43474"/>
        <dbReference type="ChEBI" id="CHEBI:57705"/>
        <dbReference type="ChEBI" id="CHEBI:58702"/>
        <dbReference type="ChEBI" id="CHEBI:68483"/>
        <dbReference type="EC" id="2.5.1.7"/>
    </reaction>
</comment>
<sequence length="421" mass="44376">MDNLIIEGGRPLRGTVAVSGAKNAALPILMASILLEEPVTYANVPDLRDIHTTLKLLDILGCPAGFEAGRVRVEPGTLRTEAPYDLVKTMRASVLCLGPLLARMGEARVAMPGGCAIGARPVDLHLSALEKMGATFDLEEGYIHGRCSGLRGARIQFDFPTVGGTENLLMAASLAEGETVLENAAREPEVSDLANFLIRCGARIEGHGTSEIHIHGVSRLHGCEYAVMPDRIEAGTFLAAAGITDGELTLLNCPCSDMDAVLDKLKAAGLDITPTPDGRGVTARRAAGGLRGVDVSTRPHPGFPTDMQAQIMALLCVAPGSGIVEETIFENRFMHVQELVRMGADIRLSGSTAVVRGVSRLTGAPVMASDLRASASLVLAGLAAHGTTTVQRIYHLDRGYEHMEVKLRAVGAAIRRVAAAG</sequence>
<evidence type="ECO:0000313" key="14">
    <source>
        <dbReference type="EMBL" id="HJA08139.1"/>
    </source>
</evidence>
<dbReference type="Proteomes" id="UP000824225">
    <property type="component" value="Unassembled WGS sequence"/>
</dbReference>
<feature type="binding site" evidence="12">
    <location>
        <position position="306"/>
    </location>
    <ligand>
        <name>UDP-N-acetyl-alpha-D-glucosamine</name>
        <dbReference type="ChEBI" id="CHEBI:57705"/>
    </ligand>
</feature>
<organism evidence="14 15">
    <name type="scientific">Candidatus Mailhella merdigallinarum</name>
    <dbReference type="NCBI Taxonomy" id="2838658"/>
    <lineage>
        <taxon>Bacteria</taxon>
        <taxon>Pseudomonadati</taxon>
        <taxon>Thermodesulfobacteriota</taxon>
        <taxon>Desulfovibrionia</taxon>
        <taxon>Desulfovibrionales</taxon>
        <taxon>Desulfovibrionaceae</taxon>
        <taxon>Mailhella</taxon>
    </lineage>
</organism>
<evidence type="ECO:0000256" key="8">
    <source>
        <dbReference type="ARBA" id="ARBA00023306"/>
    </source>
</evidence>
<name>A0A9D2HCS5_9BACT</name>
<dbReference type="AlphaFoldDB" id="A0A9D2HCS5"/>
<evidence type="ECO:0000256" key="6">
    <source>
        <dbReference type="ARBA" id="ARBA00022960"/>
    </source>
</evidence>
<dbReference type="GO" id="GO:0005737">
    <property type="term" value="C:cytoplasm"/>
    <property type="evidence" value="ECO:0007669"/>
    <property type="project" value="UniProtKB-SubCell"/>
</dbReference>
<dbReference type="EMBL" id="DXAN01000005">
    <property type="protein sequence ID" value="HJA08139.1"/>
    <property type="molecule type" value="Genomic_DNA"/>
</dbReference>
<keyword evidence="9 12" id="KW-0961">Cell wall biogenesis/degradation</keyword>
<evidence type="ECO:0000256" key="4">
    <source>
        <dbReference type="ARBA" id="ARBA00022618"/>
    </source>
</evidence>
<dbReference type="SUPFAM" id="SSF55205">
    <property type="entry name" value="EPT/RTPC-like"/>
    <property type="match status" value="1"/>
</dbReference>
<dbReference type="GO" id="GO:0008360">
    <property type="term" value="P:regulation of cell shape"/>
    <property type="evidence" value="ECO:0007669"/>
    <property type="project" value="UniProtKB-KW"/>
</dbReference>
<comment type="similarity">
    <text evidence="10 12">Belongs to the EPSP synthase family. MurA subfamily.</text>
</comment>
<dbReference type="InterPro" id="IPR013792">
    <property type="entry name" value="RNA3'P_cycl/enolpyr_Trfase_a/b"/>
</dbReference>
<comment type="subcellular location">
    <subcellularLocation>
        <location evidence="1 12">Cytoplasm</location>
    </subcellularLocation>
</comment>
<comment type="function">
    <text evidence="12">Cell wall formation. Adds enolpyruvyl to UDP-N-acetylglucosamine.</text>
</comment>
<reference evidence="14" key="1">
    <citation type="journal article" date="2021" name="PeerJ">
        <title>Extensive microbial diversity within the chicken gut microbiome revealed by metagenomics and culture.</title>
        <authorList>
            <person name="Gilroy R."/>
            <person name="Ravi A."/>
            <person name="Getino M."/>
            <person name="Pursley I."/>
            <person name="Horton D.L."/>
            <person name="Alikhan N.F."/>
            <person name="Baker D."/>
            <person name="Gharbi K."/>
            <person name="Hall N."/>
            <person name="Watson M."/>
            <person name="Adriaenssens E.M."/>
            <person name="Foster-Nyarko E."/>
            <person name="Jarju S."/>
            <person name="Secka A."/>
            <person name="Antonio M."/>
            <person name="Oren A."/>
            <person name="Chaudhuri R.R."/>
            <person name="La Ragione R."/>
            <person name="Hildebrand F."/>
            <person name="Pallen M.J."/>
        </authorList>
    </citation>
    <scope>NUCLEOTIDE SEQUENCE</scope>
    <source>
        <strain evidence="14">CHK186-16707</strain>
    </source>
</reference>
<comment type="caution">
    <text evidence="12">Lacks conserved residue(s) required for the propagation of feature annotation.</text>
</comment>
<feature type="binding site" evidence="12">
    <location>
        <position position="91"/>
    </location>
    <ligand>
        <name>UDP-N-acetyl-alpha-D-glucosamine</name>
        <dbReference type="ChEBI" id="CHEBI:57705"/>
    </ligand>
</feature>
<dbReference type="GO" id="GO:0019277">
    <property type="term" value="P:UDP-N-acetylgalactosamine biosynthetic process"/>
    <property type="evidence" value="ECO:0007669"/>
    <property type="project" value="InterPro"/>
</dbReference>
<evidence type="ECO:0000259" key="13">
    <source>
        <dbReference type="Pfam" id="PF00275"/>
    </source>
</evidence>
<dbReference type="InterPro" id="IPR001986">
    <property type="entry name" value="Enolpyruvate_Tfrase_dom"/>
</dbReference>
<dbReference type="NCBIfam" id="TIGR01072">
    <property type="entry name" value="murA"/>
    <property type="match status" value="1"/>
</dbReference>
<evidence type="ECO:0000256" key="2">
    <source>
        <dbReference type="ARBA" id="ARBA00004752"/>
    </source>
</evidence>
<evidence type="ECO:0000256" key="10">
    <source>
        <dbReference type="ARBA" id="ARBA00038367"/>
    </source>
</evidence>
<gene>
    <name evidence="12 14" type="primary">murA</name>
    <name evidence="14" type="ORF">H9962_02945</name>
</gene>
<evidence type="ECO:0000256" key="7">
    <source>
        <dbReference type="ARBA" id="ARBA00022984"/>
    </source>
</evidence>
<dbReference type="InterPro" id="IPR036968">
    <property type="entry name" value="Enolpyruvate_Tfrase_sf"/>
</dbReference>
<feature type="binding site" evidence="12">
    <location>
        <begin position="120"/>
        <end position="124"/>
    </location>
    <ligand>
        <name>UDP-N-acetyl-alpha-D-glucosamine</name>
        <dbReference type="ChEBI" id="CHEBI:57705"/>
    </ligand>
</feature>
<dbReference type="GO" id="GO:0009252">
    <property type="term" value="P:peptidoglycan biosynthetic process"/>
    <property type="evidence" value="ECO:0007669"/>
    <property type="project" value="UniProtKB-UniRule"/>
</dbReference>
<dbReference type="PANTHER" id="PTHR43783">
    <property type="entry name" value="UDP-N-ACETYLGLUCOSAMINE 1-CARBOXYVINYLTRANSFERASE"/>
    <property type="match status" value="1"/>
</dbReference>
<dbReference type="InterPro" id="IPR050068">
    <property type="entry name" value="MurA_subfamily"/>
</dbReference>
<comment type="pathway">
    <text evidence="2 12">Cell wall biogenesis; peptidoglycan biosynthesis.</text>
</comment>
<dbReference type="FunFam" id="3.65.10.10:FF:000001">
    <property type="entry name" value="UDP-N-acetylglucosamine 1-carboxyvinyltransferase"/>
    <property type="match status" value="1"/>
</dbReference>
<evidence type="ECO:0000313" key="15">
    <source>
        <dbReference type="Proteomes" id="UP000824225"/>
    </source>
</evidence>
<dbReference type="GO" id="GO:0008760">
    <property type="term" value="F:UDP-N-acetylglucosamine 1-carboxyvinyltransferase activity"/>
    <property type="evidence" value="ECO:0007669"/>
    <property type="project" value="UniProtKB-UniRule"/>
</dbReference>
<dbReference type="EC" id="2.5.1.7" evidence="12"/>
<feature type="domain" description="Enolpyruvate transferase" evidence="13">
    <location>
        <begin position="7"/>
        <end position="407"/>
    </location>
</feature>
<keyword evidence="5 12" id="KW-0808">Transferase</keyword>
<evidence type="ECO:0000256" key="5">
    <source>
        <dbReference type="ARBA" id="ARBA00022679"/>
    </source>
</evidence>
<keyword evidence="6 12" id="KW-0133">Cell shape</keyword>
<comment type="caution">
    <text evidence="14">The sequence shown here is derived from an EMBL/GenBank/DDBJ whole genome shotgun (WGS) entry which is preliminary data.</text>
</comment>
<feature type="binding site" evidence="12">
    <location>
        <begin position="22"/>
        <end position="23"/>
    </location>
    <ligand>
        <name>phosphoenolpyruvate</name>
        <dbReference type="ChEBI" id="CHEBI:58702"/>
    </ligand>
</feature>
<dbReference type="GO" id="GO:0051301">
    <property type="term" value="P:cell division"/>
    <property type="evidence" value="ECO:0007669"/>
    <property type="project" value="UniProtKB-KW"/>
</dbReference>
<proteinExistence type="inferred from homology"/>
<dbReference type="Gene3D" id="3.65.10.10">
    <property type="entry name" value="Enolpyruvate transferase domain"/>
    <property type="match status" value="2"/>
</dbReference>
<protein>
    <recommendedName>
        <fullName evidence="12">UDP-N-acetylglucosamine 1-carboxyvinyltransferase</fullName>
        <ecNumber evidence="12">2.5.1.7</ecNumber>
    </recommendedName>
    <alternativeName>
        <fullName evidence="12">Enoylpyruvate transferase</fullName>
    </alternativeName>
    <alternativeName>
        <fullName evidence="12">UDP-N-acetylglucosamine enolpyruvyl transferase</fullName>
        <shortName evidence="12">EPT</shortName>
    </alternativeName>
</protein>
<evidence type="ECO:0000256" key="1">
    <source>
        <dbReference type="ARBA" id="ARBA00004496"/>
    </source>
</evidence>
<keyword evidence="12" id="KW-0670">Pyruvate</keyword>
<keyword evidence="8 12" id="KW-0131">Cell cycle</keyword>
<evidence type="ECO:0000256" key="11">
    <source>
        <dbReference type="ARBA" id="ARBA00047527"/>
    </source>
</evidence>
<dbReference type="HAMAP" id="MF_00111">
    <property type="entry name" value="MurA"/>
    <property type="match status" value="1"/>
</dbReference>
<keyword evidence="4 12" id="KW-0132">Cell division</keyword>
<accession>A0A9D2HCS5</accession>
<reference evidence="14" key="2">
    <citation type="submission" date="2021-04" db="EMBL/GenBank/DDBJ databases">
        <authorList>
            <person name="Gilroy R."/>
        </authorList>
    </citation>
    <scope>NUCLEOTIDE SEQUENCE</scope>
    <source>
        <strain evidence="14">CHK186-16707</strain>
    </source>
</reference>
<feature type="binding site" evidence="12">
    <location>
        <position position="328"/>
    </location>
    <ligand>
        <name>UDP-N-acetyl-alpha-D-glucosamine</name>
        <dbReference type="ChEBI" id="CHEBI:57705"/>
    </ligand>
</feature>
<feature type="active site" description="Proton donor" evidence="12">
    <location>
        <position position="115"/>
    </location>
</feature>